<dbReference type="OrthoDB" id="2045663at2"/>
<dbReference type="Proteomes" id="UP000250003">
    <property type="component" value="Chromosome"/>
</dbReference>
<dbReference type="RefSeq" id="WP_111919115.1">
    <property type="nucleotide sequence ID" value="NZ_CAUWHR010000001.1"/>
</dbReference>
<dbReference type="AlphaFoldDB" id="A0A2Z4UA22"/>
<feature type="signal peptide" evidence="2">
    <location>
        <begin position="1"/>
        <end position="26"/>
    </location>
</feature>
<organism evidence="3 4">
    <name type="scientific">Blautia argi</name>
    <dbReference type="NCBI Taxonomy" id="1912897"/>
    <lineage>
        <taxon>Bacteria</taxon>
        <taxon>Bacillati</taxon>
        <taxon>Bacillota</taxon>
        <taxon>Clostridia</taxon>
        <taxon>Lachnospirales</taxon>
        <taxon>Lachnospiraceae</taxon>
        <taxon>Blautia</taxon>
    </lineage>
</organism>
<evidence type="ECO:0000256" key="2">
    <source>
        <dbReference type="SAM" id="SignalP"/>
    </source>
</evidence>
<gene>
    <name evidence="3" type="ORF">DQQ01_05640</name>
</gene>
<proteinExistence type="predicted"/>
<feature type="compositionally biased region" description="Basic and acidic residues" evidence="1">
    <location>
        <begin position="226"/>
        <end position="236"/>
    </location>
</feature>
<evidence type="ECO:0000313" key="3">
    <source>
        <dbReference type="EMBL" id="AWY97714.1"/>
    </source>
</evidence>
<feature type="compositionally biased region" description="Low complexity" evidence="1">
    <location>
        <begin position="237"/>
        <end position="252"/>
    </location>
</feature>
<name>A0A2Z4UA22_9FIRM</name>
<evidence type="ECO:0000313" key="4">
    <source>
        <dbReference type="Proteomes" id="UP000250003"/>
    </source>
</evidence>
<evidence type="ECO:0000256" key="1">
    <source>
        <dbReference type="SAM" id="MobiDB-lite"/>
    </source>
</evidence>
<reference evidence="4" key="1">
    <citation type="submission" date="2018-06" db="EMBL/GenBank/DDBJ databases">
        <title>Description of Blautia argi sp. nov., a new anaerobic isolated from dog feces.</title>
        <authorList>
            <person name="Chang Y.-H."/>
            <person name="Paek J."/>
            <person name="Shin Y."/>
        </authorList>
    </citation>
    <scope>NUCLEOTIDE SEQUENCE [LARGE SCALE GENOMIC DNA]</scope>
    <source>
        <strain evidence="4">KCTC 15426</strain>
    </source>
</reference>
<sequence>MKSLKKAAAVAAAAVLCVSMSVGVFASSPTDPEIPSVWGGNGTDKDGNKVTAMQTEELSKEVEEILKDEEQVKEILKEAGYEVTEDQNAVVLGAGNIELVDGQWDGMEMPEGGVDLELRLETGSWDWDTNTYVENETLKDLKDGDTVYVLHQKADGTWEVLEGTAVVENIYGYTYYSVKAHFDSLSPVAIVKIMSNGEVVVLDKEEKPVGTIKPGEKDPVGTIQPEKAEGKGDSKVVKTSSATTKKSPKTGN</sequence>
<dbReference type="EMBL" id="CP030280">
    <property type="protein sequence ID" value="AWY97714.1"/>
    <property type="molecule type" value="Genomic_DNA"/>
</dbReference>
<feature type="chain" id="PRO_5016299612" evidence="2">
    <location>
        <begin position="27"/>
        <end position="252"/>
    </location>
</feature>
<feature type="compositionally biased region" description="Basic and acidic residues" evidence="1">
    <location>
        <begin position="208"/>
        <end position="219"/>
    </location>
</feature>
<dbReference type="KEGG" id="blau:DQQ01_05640"/>
<feature type="region of interest" description="Disordered" evidence="1">
    <location>
        <begin position="208"/>
        <end position="252"/>
    </location>
</feature>
<protein>
    <submittedName>
        <fullName evidence="3">Uncharacterized protein</fullName>
    </submittedName>
</protein>
<accession>A0A2Z4UA22</accession>
<keyword evidence="4" id="KW-1185">Reference proteome</keyword>
<keyword evidence="2" id="KW-0732">Signal</keyword>